<keyword evidence="3" id="KW-1185">Reference proteome</keyword>
<evidence type="ECO:0000256" key="1">
    <source>
        <dbReference type="SAM" id="MobiDB-lite"/>
    </source>
</evidence>
<organism evidence="2 3">
    <name type="scientific">Burkholderia stagnalis</name>
    <dbReference type="NCBI Taxonomy" id="1503054"/>
    <lineage>
        <taxon>Bacteria</taxon>
        <taxon>Pseudomonadati</taxon>
        <taxon>Pseudomonadota</taxon>
        <taxon>Betaproteobacteria</taxon>
        <taxon>Burkholderiales</taxon>
        <taxon>Burkholderiaceae</taxon>
        <taxon>Burkholderia</taxon>
        <taxon>Burkholderia cepacia complex</taxon>
    </lineage>
</organism>
<name>A0ABX9YE46_9BURK</name>
<dbReference type="PANTHER" id="PTHR34861:SF10">
    <property type="entry name" value="CYCLASE"/>
    <property type="match status" value="1"/>
</dbReference>
<evidence type="ECO:0000313" key="3">
    <source>
        <dbReference type="Proteomes" id="UP000281098"/>
    </source>
</evidence>
<comment type="caution">
    <text evidence="2">The sequence shown here is derived from an EMBL/GenBank/DDBJ whole genome shotgun (WGS) entry which is preliminary data.</text>
</comment>
<sequence>MNAPRWNKRPPGSNWGDFGPDDQKGRLNWLTAEKVRQGVAEVRAGLSFSLSLPLDVPRGGGLNARRRPPAIM</sequence>
<accession>A0ABX9YE46</accession>
<dbReference type="PANTHER" id="PTHR34861">
    <property type="match status" value="1"/>
</dbReference>
<dbReference type="Proteomes" id="UP000281098">
    <property type="component" value="Unassembled WGS sequence"/>
</dbReference>
<protein>
    <submittedName>
        <fullName evidence="2">Cyclase family protein</fullName>
    </submittedName>
</protein>
<dbReference type="EMBL" id="QTPM01000069">
    <property type="protein sequence ID" value="RQY81709.1"/>
    <property type="molecule type" value="Genomic_DNA"/>
</dbReference>
<gene>
    <name evidence="2" type="ORF">DF017_32900</name>
</gene>
<reference evidence="2 3" key="1">
    <citation type="submission" date="2018-08" db="EMBL/GenBank/DDBJ databases">
        <title>Comparative analysis of Burkholderia isolates from Puerto Rico.</title>
        <authorList>
            <person name="Hall C."/>
            <person name="Sahl J."/>
            <person name="Wagner D."/>
        </authorList>
    </citation>
    <scope>NUCLEOTIDE SEQUENCE [LARGE SCALE GENOMIC DNA]</scope>
    <source>
        <strain evidence="2 3">Bp8966</strain>
    </source>
</reference>
<feature type="non-terminal residue" evidence="2">
    <location>
        <position position="72"/>
    </location>
</feature>
<feature type="region of interest" description="Disordered" evidence="1">
    <location>
        <begin position="1"/>
        <end position="23"/>
    </location>
</feature>
<evidence type="ECO:0000313" key="2">
    <source>
        <dbReference type="EMBL" id="RQY81709.1"/>
    </source>
</evidence>
<proteinExistence type="predicted"/>